<dbReference type="Proteomes" id="UP001172101">
    <property type="component" value="Unassembled WGS sequence"/>
</dbReference>
<comment type="caution">
    <text evidence="2">The sequence shown here is derived from an EMBL/GenBank/DDBJ whole genome shotgun (WGS) entry which is preliminary data.</text>
</comment>
<evidence type="ECO:0000313" key="3">
    <source>
        <dbReference type="Proteomes" id="UP001172101"/>
    </source>
</evidence>
<dbReference type="AlphaFoldDB" id="A0AA39ZR54"/>
<organism evidence="2 3">
    <name type="scientific">Lasiosphaeria miniovina</name>
    <dbReference type="NCBI Taxonomy" id="1954250"/>
    <lineage>
        <taxon>Eukaryota</taxon>
        <taxon>Fungi</taxon>
        <taxon>Dikarya</taxon>
        <taxon>Ascomycota</taxon>
        <taxon>Pezizomycotina</taxon>
        <taxon>Sordariomycetes</taxon>
        <taxon>Sordariomycetidae</taxon>
        <taxon>Sordariales</taxon>
        <taxon>Lasiosphaeriaceae</taxon>
        <taxon>Lasiosphaeria</taxon>
    </lineage>
</organism>
<evidence type="ECO:0000313" key="2">
    <source>
        <dbReference type="EMBL" id="KAK0702113.1"/>
    </source>
</evidence>
<gene>
    <name evidence="2" type="ORF">B0T26DRAFT_807904</name>
</gene>
<dbReference type="GeneID" id="85330508"/>
<protein>
    <submittedName>
        <fullName evidence="2">Uncharacterized protein</fullName>
    </submittedName>
</protein>
<keyword evidence="3" id="KW-1185">Reference proteome</keyword>
<dbReference type="EMBL" id="JAUIRO010000009">
    <property type="protein sequence ID" value="KAK0702113.1"/>
    <property type="molecule type" value="Genomic_DNA"/>
</dbReference>
<proteinExistence type="predicted"/>
<keyword evidence="1" id="KW-0175">Coiled coil</keyword>
<dbReference type="RefSeq" id="XP_060289777.1">
    <property type="nucleotide sequence ID" value="XM_060447238.1"/>
</dbReference>
<evidence type="ECO:0000256" key="1">
    <source>
        <dbReference type="SAM" id="Coils"/>
    </source>
</evidence>
<accession>A0AA39ZR54</accession>
<name>A0AA39ZR54_9PEZI</name>
<feature type="coiled-coil region" evidence="1">
    <location>
        <begin position="62"/>
        <end position="112"/>
    </location>
</feature>
<sequence>MTTTTKQMGLGVGAGAGVAASPAAANSVAAPNPPSASSEGGVNLAAVLNSIGNAAAIIAVGVRELDARVERLFASLARAEAKINAMRDCLEREDEEEEAAEAAAAAAAVAAKQQMSAANETTGQAARSAMAPPAAATATMPSMGTQINSPAAALAAAARVPAQPASAGPASPVRWSFRGAAAADVEELKHATCDWCLATGATCRRDY</sequence>
<reference evidence="2" key="1">
    <citation type="submission" date="2023-06" db="EMBL/GenBank/DDBJ databases">
        <title>Genome-scale phylogeny and comparative genomics of the fungal order Sordariales.</title>
        <authorList>
            <consortium name="Lawrence Berkeley National Laboratory"/>
            <person name="Hensen N."/>
            <person name="Bonometti L."/>
            <person name="Westerberg I."/>
            <person name="Brannstrom I.O."/>
            <person name="Guillou S."/>
            <person name="Cros-Aarteil S."/>
            <person name="Calhoun S."/>
            <person name="Haridas S."/>
            <person name="Kuo A."/>
            <person name="Mondo S."/>
            <person name="Pangilinan J."/>
            <person name="Riley R."/>
            <person name="LaButti K."/>
            <person name="Andreopoulos B."/>
            <person name="Lipzen A."/>
            <person name="Chen C."/>
            <person name="Yanf M."/>
            <person name="Daum C."/>
            <person name="Ng V."/>
            <person name="Clum A."/>
            <person name="Steindorff A."/>
            <person name="Ohm R."/>
            <person name="Martin F."/>
            <person name="Silar P."/>
            <person name="Natvig D."/>
            <person name="Lalanne C."/>
            <person name="Gautier V."/>
            <person name="Ament-velasquez S.L."/>
            <person name="Kruys A."/>
            <person name="Hutchinson M.I."/>
            <person name="Powell A.J."/>
            <person name="Barry K."/>
            <person name="Miller A.N."/>
            <person name="Grigoriev I.V."/>
            <person name="Debuchy R."/>
            <person name="Gladieux P."/>
            <person name="Thoren M.H."/>
            <person name="Johannesson H."/>
        </authorList>
    </citation>
    <scope>NUCLEOTIDE SEQUENCE</scope>
    <source>
        <strain evidence="2">SMH2392-1A</strain>
    </source>
</reference>